<evidence type="ECO:0000256" key="1">
    <source>
        <dbReference type="ARBA" id="ARBA00022691"/>
    </source>
</evidence>
<dbReference type="PROSITE" id="PS51668">
    <property type="entry name" value="TSAA_2"/>
    <property type="match status" value="1"/>
</dbReference>
<dbReference type="Pfam" id="PF01980">
    <property type="entry name" value="TrmO_N"/>
    <property type="match status" value="1"/>
</dbReference>
<dbReference type="RefSeq" id="WP_011838708.1">
    <property type="nucleotide sequence ID" value="NC_009033.1"/>
</dbReference>
<dbReference type="InterPro" id="IPR036414">
    <property type="entry name" value="YaeB_N_sf"/>
</dbReference>
<evidence type="ECO:0000313" key="4">
    <source>
        <dbReference type="EMBL" id="ABN69517.1"/>
    </source>
</evidence>
<keyword evidence="5" id="KW-1185">Reference proteome</keyword>
<dbReference type="STRING" id="399550.Smar_0405"/>
<dbReference type="NCBIfam" id="TIGR00104">
    <property type="entry name" value="tRNA_TsaA"/>
    <property type="match status" value="1"/>
</dbReference>
<dbReference type="PANTHER" id="PTHR12818:SF0">
    <property type="entry name" value="TRNA (ADENINE(37)-N6)-METHYLTRANSFERASE"/>
    <property type="match status" value="1"/>
</dbReference>
<dbReference type="eggNOG" id="arCOG00761">
    <property type="taxonomic scope" value="Archaea"/>
</dbReference>
<reference evidence="5" key="1">
    <citation type="journal article" date="2009" name="BMC Genomics">
        <title>The complete genome sequence of Staphylothermus marinus reveals differences in sulfur metabolism among heterotrophic Crenarchaeota.</title>
        <authorList>
            <person name="Anderson I.J."/>
            <person name="Dharmarajan L."/>
            <person name="Rodriguez J."/>
            <person name="Hooper S."/>
            <person name="Porat I."/>
            <person name="Ulrich L.E."/>
            <person name="Elkins J.G."/>
            <person name="Mavromatis K."/>
            <person name="Sun H."/>
            <person name="Land M."/>
            <person name="Lapidus A."/>
            <person name="Lucas S."/>
            <person name="Barry K."/>
            <person name="Huber H."/>
            <person name="Zhulin I.B."/>
            <person name="Whitman W.B."/>
            <person name="Mukhopadhyay B."/>
            <person name="Woese C."/>
            <person name="Bristow J."/>
            <person name="Kyrpides N."/>
        </authorList>
    </citation>
    <scope>NUCLEOTIDE SEQUENCE [LARGE SCALE GENOMIC DNA]</scope>
    <source>
        <strain evidence="5">ATCC 43588 / DSM 3639 / JCM 9404 / F1</strain>
    </source>
</reference>
<accession>A3DLK7</accession>
<comment type="similarity">
    <text evidence="2">Belongs to the tRNA methyltransferase O family.</text>
</comment>
<dbReference type="OrthoDB" id="40408at2157"/>
<gene>
    <name evidence="4" type="ordered locus">Smar_0405</name>
</gene>
<feature type="domain" description="TsaA-like" evidence="3">
    <location>
        <begin position="10"/>
        <end position="149"/>
    </location>
</feature>
<protein>
    <recommendedName>
        <fullName evidence="3">TsaA-like domain-containing protein</fullName>
    </recommendedName>
</protein>
<dbReference type="InterPro" id="IPR040372">
    <property type="entry name" value="YaeB-like"/>
</dbReference>
<dbReference type="PANTHER" id="PTHR12818">
    <property type="entry name" value="TRNA (ADENINE(37)-N6)-METHYLTRANSFERASE"/>
    <property type="match status" value="1"/>
</dbReference>
<evidence type="ECO:0000256" key="2">
    <source>
        <dbReference type="ARBA" id="ARBA00033753"/>
    </source>
</evidence>
<dbReference type="Proteomes" id="UP000000254">
    <property type="component" value="Chromosome"/>
</dbReference>
<dbReference type="SUPFAM" id="SSF118196">
    <property type="entry name" value="YaeB-like"/>
    <property type="match status" value="1"/>
</dbReference>
<dbReference type="Gene3D" id="2.40.30.70">
    <property type="entry name" value="YaeB-like"/>
    <property type="match status" value="1"/>
</dbReference>
<dbReference type="EMBL" id="CP000575">
    <property type="protein sequence ID" value="ABN69517.1"/>
    <property type="molecule type" value="Genomic_DNA"/>
</dbReference>
<evidence type="ECO:0000313" key="5">
    <source>
        <dbReference type="Proteomes" id="UP000000254"/>
    </source>
</evidence>
<dbReference type="InterPro" id="IPR036413">
    <property type="entry name" value="YaeB-like_sf"/>
</dbReference>
<evidence type="ECO:0000259" key="3">
    <source>
        <dbReference type="PROSITE" id="PS51668"/>
    </source>
</evidence>
<dbReference type="CDD" id="cd09281">
    <property type="entry name" value="UPF0066"/>
    <property type="match status" value="1"/>
</dbReference>
<dbReference type="InterPro" id="IPR023370">
    <property type="entry name" value="TrmO-like_N"/>
</dbReference>
<dbReference type="HOGENOM" id="CLU_013458_2_0_2"/>
<proteinExistence type="inferred from homology"/>
<sequence>MIHQKYDIRLEPIGVIHTNASIEDIKNSYSGVEGVVEVFPEYEEGLDGIEGFSHIIVISYLHMVSDENRRVLKVRHRRLRRFGIKIDDLPLVGVFCTDSPHRPNPIALSILELVERNGRFLKVRGLDLYDGTPVLDIKAYTPDRCIENIRVPWWVRKLEERIRETMGELKWI</sequence>
<dbReference type="AlphaFoldDB" id="A3DLK7"/>
<dbReference type="KEGG" id="smr:Smar_0405"/>
<keyword evidence="1" id="KW-0949">S-adenosyl-L-methionine</keyword>
<name>A3DLK7_STAMF</name>
<dbReference type="GeneID" id="4907736"/>
<reference evidence="4 5" key="2">
    <citation type="journal article" date="2009" name="Stand. Genomic Sci.">
        <title>Complete genome sequence of Staphylothermus marinus Stetter and Fiala 1986 type strain F1.</title>
        <authorList>
            <person name="Anderson I.J."/>
            <person name="Sun H."/>
            <person name="Lapidus A."/>
            <person name="Copeland A."/>
            <person name="Glavina Del Rio T."/>
            <person name="Tice H."/>
            <person name="Dalin E."/>
            <person name="Lucas S."/>
            <person name="Barry K."/>
            <person name="Land M."/>
            <person name="Richardson P."/>
            <person name="Huber H."/>
            <person name="Kyrpides N.C."/>
        </authorList>
    </citation>
    <scope>NUCLEOTIDE SEQUENCE [LARGE SCALE GENOMIC DNA]</scope>
    <source>
        <strain evidence="5">ATCC 43588 / DSM 3639 / JCM 9404 / F1</strain>
    </source>
</reference>
<organism evidence="4 5">
    <name type="scientific">Staphylothermus marinus (strain ATCC 43588 / DSM 3639 / JCM 9404 / F1)</name>
    <dbReference type="NCBI Taxonomy" id="399550"/>
    <lineage>
        <taxon>Archaea</taxon>
        <taxon>Thermoproteota</taxon>
        <taxon>Thermoprotei</taxon>
        <taxon>Desulfurococcales</taxon>
        <taxon>Desulfurococcaceae</taxon>
        <taxon>Staphylothermus</taxon>
    </lineage>
</organism>